<dbReference type="Proteomes" id="UP000033608">
    <property type="component" value="Unassembled WGS sequence"/>
</dbReference>
<dbReference type="RefSeq" id="WP_082093651.1">
    <property type="nucleotide sequence ID" value="NZ_FQVC01000018.1"/>
</dbReference>
<dbReference type="Pfam" id="PF12146">
    <property type="entry name" value="Hydrolase_4"/>
    <property type="match status" value="1"/>
</dbReference>
<keyword evidence="4" id="KW-1185">Reference proteome</keyword>
<comment type="caution">
    <text evidence="3">The sequence shown here is derived from an EMBL/GenBank/DDBJ whole genome shotgun (WGS) entry which is preliminary data.</text>
</comment>
<evidence type="ECO:0000256" key="1">
    <source>
        <dbReference type="SAM" id="Phobius"/>
    </source>
</evidence>
<feature type="domain" description="Serine aminopeptidase S33" evidence="2">
    <location>
        <begin position="260"/>
        <end position="397"/>
    </location>
</feature>
<keyword evidence="1" id="KW-1133">Transmembrane helix</keyword>
<reference evidence="3 4" key="1">
    <citation type="submission" date="2015-03" db="EMBL/GenBank/DDBJ databases">
        <authorList>
            <person name="Hassan Y.I."/>
            <person name="Lepp D."/>
            <person name="Zhou T."/>
        </authorList>
    </citation>
    <scope>NUCLEOTIDE SEQUENCE [LARGE SCALE GENOMIC DNA]</scope>
    <source>
        <strain evidence="3 4">DSM 17137</strain>
    </source>
</reference>
<dbReference type="InterPro" id="IPR029058">
    <property type="entry name" value="AB_hydrolase_fold"/>
</dbReference>
<dbReference type="PATRIC" id="fig|1121477.3.peg.1135"/>
<proteinExistence type="predicted"/>
<dbReference type="STRING" id="1121477.SAMN02745223_03976"/>
<feature type="transmembrane region" description="Helical" evidence="1">
    <location>
        <begin position="180"/>
        <end position="205"/>
    </location>
</feature>
<protein>
    <recommendedName>
        <fullName evidence="2">Serine aminopeptidase S33 domain-containing protein</fullName>
    </recommendedName>
</protein>
<dbReference type="Gene3D" id="3.40.50.1820">
    <property type="entry name" value="alpha/beta hydrolase"/>
    <property type="match status" value="1"/>
</dbReference>
<evidence type="ECO:0000259" key="2">
    <source>
        <dbReference type="Pfam" id="PF12146"/>
    </source>
</evidence>
<organism evidence="3 4">
    <name type="scientific">Devosia limi DSM 17137</name>
    <dbReference type="NCBI Taxonomy" id="1121477"/>
    <lineage>
        <taxon>Bacteria</taxon>
        <taxon>Pseudomonadati</taxon>
        <taxon>Pseudomonadota</taxon>
        <taxon>Alphaproteobacteria</taxon>
        <taxon>Hyphomicrobiales</taxon>
        <taxon>Devosiaceae</taxon>
        <taxon>Devosia</taxon>
    </lineage>
</organism>
<feature type="transmembrane region" description="Helical" evidence="1">
    <location>
        <begin position="52"/>
        <end position="72"/>
    </location>
</feature>
<name>A0A0F5LYR0_9HYPH</name>
<evidence type="ECO:0000313" key="4">
    <source>
        <dbReference type="Proteomes" id="UP000033608"/>
    </source>
</evidence>
<keyword evidence="1" id="KW-0472">Membrane</keyword>
<feature type="transmembrane region" description="Helical" evidence="1">
    <location>
        <begin position="20"/>
        <end position="46"/>
    </location>
</feature>
<dbReference type="InterPro" id="IPR022742">
    <property type="entry name" value="Hydrolase_4"/>
</dbReference>
<feature type="transmembrane region" description="Helical" evidence="1">
    <location>
        <begin position="84"/>
        <end position="106"/>
    </location>
</feature>
<feature type="transmembrane region" description="Helical" evidence="1">
    <location>
        <begin position="126"/>
        <end position="159"/>
    </location>
</feature>
<accession>A0A0F5LYR0</accession>
<evidence type="ECO:0000313" key="3">
    <source>
        <dbReference type="EMBL" id="KKB86777.1"/>
    </source>
</evidence>
<keyword evidence="1" id="KW-0812">Transmembrane</keyword>
<gene>
    <name evidence="3" type="ORF">VW29_00510</name>
</gene>
<dbReference type="OrthoDB" id="5416147at2"/>
<sequence length="510" mass="55855">MTMRNDDPNRPRPNYRGWNVTAGLIFAIAALFVAPAIGLEISAAFTNTDGRVTWLNLFVGVFLLACLFWWLLMSWPERFSLWRGAVTGVLVAFFAYPGVLALAEFVQRDWFDGASIPPLAERIDNTLLVAGLTLMTTGFLATPISAIIGMATTWALVHFHPLMAAEAARNTQRRSPLMRILQRLAAVLAVAIVLALAGSFAWLSWTPLDTDGLDIQASEIGPATTYEQSIAAYELVQAREAQLPLHERCPSTLLTHGSKVARVVIYFHGFTSCPAQGDAFAEQLFALGYNVYLPRMFGHGEADPMTLSLIELTADKLVDLANESTDLVQGLGDEVVVVGLSAGGTIASWTAQYRRDVDQAVIVSPFLGPYVVPPWAMSAAHNLTLMLPNLVLWWNPLENVPADQIDYAFPRPATHALAEIMRLGRIVQDSAADNPPAVKRIGVLLNEADVAVSNALTLDLVADWRDHGADVRVQTLPFDRHLPHDLINPREQHGDPALVYPLLIEMMNAP</sequence>
<dbReference type="EMBL" id="LAJF01000020">
    <property type="protein sequence ID" value="KKB86777.1"/>
    <property type="molecule type" value="Genomic_DNA"/>
</dbReference>
<dbReference type="SUPFAM" id="SSF53474">
    <property type="entry name" value="alpha/beta-Hydrolases"/>
    <property type="match status" value="1"/>
</dbReference>
<dbReference type="AlphaFoldDB" id="A0A0F5LYR0"/>